<evidence type="ECO:0000313" key="2">
    <source>
        <dbReference type="EMBL" id="SDD08011.1"/>
    </source>
</evidence>
<sequence length="292" mass="30911">MDAIAAPLLDPGGLDLESAARITYRIEQSFRYDYDSPVESVRQRLVVVPPARHGDLHRRAHRVEVTGAPARRRVSRDAAGNTIVRVRADRVEDSVEFHVLAVVERVRGDGPLTLPAAALADPRLLRPTRLTAADDRLRALAADLGGGGARGLDLADRVCAEVHAALTYEFGVTTVRTTAAEALACGRGVCQDTAHLMLALCHLLALPARYVSGHLLGQGGTHAWVEVVVPERGGAVAVPFDPCHGRRADSSYVTVATGRDYTDVAPTSGSYLGAPGGRLTATREVGVVAIAA</sequence>
<dbReference type="EMBL" id="FMZZ01000007">
    <property type="protein sequence ID" value="SDD08011.1"/>
    <property type="molecule type" value="Genomic_DNA"/>
</dbReference>
<evidence type="ECO:0000259" key="1">
    <source>
        <dbReference type="SMART" id="SM00460"/>
    </source>
</evidence>
<dbReference type="Gene3D" id="3.10.620.30">
    <property type="match status" value="1"/>
</dbReference>
<gene>
    <name evidence="2" type="ORF">SAMN05216174_10723</name>
</gene>
<dbReference type="SUPFAM" id="SSF54001">
    <property type="entry name" value="Cysteine proteinases"/>
    <property type="match status" value="1"/>
</dbReference>
<keyword evidence="2" id="KW-0378">Hydrolase</keyword>
<dbReference type="PANTHER" id="PTHR33490:SF6">
    <property type="entry name" value="SLL1049 PROTEIN"/>
    <property type="match status" value="1"/>
</dbReference>
<dbReference type="SMART" id="SM00460">
    <property type="entry name" value="TGc"/>
    <property type="match status" value="1"/>
</dbReference>
<organism evidence="2 3">
    <name type="scientific">Actinokineospora iranica</name>
    <dbReference type="NCBI Taxonomy" id="1271860"/>
    <lineage>
        <taxon>Bacteria</taxon>
        <taxon>Bacillati</taxon>
        <taxon>Actinomycetota</taxon>
        <taxon>Actinomycetes</taxon>
        <taxon>Pseudonocardiales</taxon>
        <taxon>Pseudonocardiaceae</taxon>
        <taxon>Actinokineospora</taxon>
    </lineage>
</organism>
<dbReference type="GO" id="GO:0006508">
    <property type="term" value="P:proteolysis"/>
    <property type="evidence" value="ECO:0007669"/>
    <property type="project" value="UniProtKB-KW"/>
</dbReference>
<accession>A0A1G6RU97</accession>
<dbReference type="Pfam" id="PF01841">
    <property type="entry name" value="Transglut_core"/>
    <property type="match status" value="1"/>
</dbReference>
<keyword evidence="3" id="KW-1185">Reference proteome</keyword>
<evidence type="ECO:0000313" key="3">
    <source>
        <dbReference type="Proteomes" id="UP000199501"/>
    </source>
</evidence>
<feature type="domain" description="Transglutaminase-like" evidence="1">
    <location>
        <begin position="182"/>
        <end position="244"/>
    </location>
</feature>
<proteinExistence type="predicted"/>
<keyword evidence="2" id="KW-0645">Protease</keyword>
<protein>
    <submittedName>
        <fullName evidence="2">Transglutaminase-like enzyme, putative cysteine protease</fullName>
    </submittedName>
</protein>
<dbReference type="AlphaFoldDB" id="A0A1G6RU97"/>
<dbReference type="Pfam" id="PF08379">
    <property type="entry name" value="Bact_transglu_N"/>
    <property type="match status" value="1"/>
</dbReference>
<dbReference type="InterPro" id="IPR002931">
    <property type="entry name" value="Transglutaminase-like"/>
</dbReference>
<name>A0A1G6RU97_9PSEU</name>
<dbReference type="STRING" id="1271860.SAMN05216174_10723"/>
<dbReference type="PANTHER" id="PTHR33490">
    <property type="entry name" value="BLR5614 PROTEIN-RELATED"/>
    <property type="match status" value="1"/>
</dbReference>
<dbReference type="Proteomes" id="UP000199501">
    <property type="component" value="Unassembled WGS sequence"/>
</dbReference>
<dbReference type="InterPro" id="IPR038765">
    <property type="entry name" value="Papain-like_cys_pep_sf"/>
</dbReference>
<dbReference type="GO" id="GO:0008233">
    <property type="term" value="F:peptidase activity"/>
    <property type="evidence" value="ECO:0007669"/>
    <property type="project" value="UniProtKB-KW"/>
</dbReference>
<dbReference type="InterPro" id="IPR013589">
    <property type="entry name" value="Bac_transglu_N"/>
</dbReference>
<reference evidence="3" key="1">
    <citation type="submission" date="2016-10" db="EMBL/GenBank/DDBJ databases">
        <authorList>
            <person name="Varghese N."/>
            <person name="Submissions S."/>
        </authorList>
    </citation>
    <scope>NUCLEOTIDE SEQUENCE [LARGE SCALE GENOMIC DNA]</scope>
    <source>
        <strain evidence="3">IBRC-M 10403</strain>
    </source>
</reference>